<keyword evidence="9" id="KW-1133">Transmembrane helix</keyword>
<evidence type="ECO:0000256" key="2">
    <source>
        <dbReference type="ARBA" id="ARBA00004648"/>
    </source>
</evidence>
<keyword evidence="8" id="KW-0735">Signal-anchor</keyword>
<keyword evidence="3" id="KW-0328">Glycosyltransferase</keyword>
<evidence type="ECO:0000313" key="20">
    <source>
        <dbReference type="Proteomes" id="UP000285343"/>
    </source>
</evidence>
<dbReference type="GO" id="GO:0015012">
    <property type="term" value="P:heparan sulfate proteoglycan biosynthetic process"/>
    <property type="evidence" value="ECO:0007669"/>
    <property type="project" value="TreeGrafter"/>
</dbReference>
<evidence type="ECO:0000256" key="10">
    <source>
        <dbReference type="ARBA" id="ARBA00023034"/>
    </source>
</evidence>
<evidence type="ECO:0000313" key="18">
    <source>
        <dbReference type="Proteomes" id="UP000263754"/>
    </source>
</evidence>
<dbReference type="Proteomes" id="UP000263754">
    <property type="component" value="Unassembled WGS sequence"/>
</dbReference>
<keyword evidence="10" id="KW-0333">Golgi apparatus</keyword>
<dbReference type="Proteomes" id="UP000284640">
    <property type="component" value="Unassembled WGS sequence"/>
</dbReference>
<dbReference type="GO" id="GO:0016020">
    <property type="term" value="C:membrane"/>
    <property type="evidence" value="ECO:0007669"/>
    <property type="project" value="InterPro"/>
</dbReference>
<dbReference type="Proteomes" id="UP000285343">
    <property type="component" value="Unassembled WGS sequence"/>
</dbReference>
<comment type="subcellular location">
    <subcellularLocation>
        <location evidence="2">Endoplasmic reticulum membrane</location>
        <topology evidence="2">Single-pass type II membrane protein</topology>
    </subcellularLocation>
    <subcellularLocation>
        <location evidence="1">Golgi apparatus membrane</location>
        <topology evidence="1">Single-pass type II membrane protein</topology>
    </subcellularLocation>
</comment>
<evidence type="ECO:0000256" key="13">
    <source>
        <dbReference type="ARBA" id="ARBA00023180"/>
    </source>
</evidence>
<keyword evidence="12" id="KW-1015">Disulfide bond</keyword>
<dbReference type="GO" id="GO:0050650">
    <property type="term" value="P:chondroitin sulfate proteoglycan biosynthetic process"/>
    <property type="evidence" value="ECO:0007669"/>
    <property type="project" value="TreeGrafter"/>
</dbReference>
<dbReference type="EMBL" id="QRZC01000003">
    <property type="protein sequence ID" value="RGV45188.1"/>
    <property type="molecule type" value="Genomic_DNA"/>
</dbReference>
<proteinExistence type="predicted"/>
<name>A0A374N4H9_BACUN</name>
<reference evidence="18 19" key="1">
    <citation type="submission" date="2018-08" db="EMBL/GenBank/DDBJ databases">
        <title>A genome reference for cultivated species of the human gut microbiota.</title>
        <authorList>
            <person name="Zou Y."/>
            <person name="Xue W."/>
            <person name="Luo G."/>
        </authorList>
    </citation>
    <scope>NUCLEOTIDE SEQUENCE [LARGE SCALE GENOMIC DNA]</scope>
    <source>
        <strain evidence="16 20">AF14-42</strain>
        <strain evidence="17 19">AM27-46</strain>
        <strain evidence="15 18">TM10-17</strain>
    </source>
</reference>
<comment type="caution">
    <text evidence="15">The sequence shown here is derived from an EMBL/GenBank/DDBJ whole genome shotgun (WGS) entry which is preliminary data.</text>
</comment>
<dbReference type="InterPro" id="IPR003406">
    <property type="entry name" value="Glyco_trans_14"/>
</dbReference>
<keyword evidence="7" id="KW-0256">Endoplasmic reticulum</keyword>
<dbReference type="GO" id="GO:0030158">
    <property type="term" value="F:protein xylosyltransferase activity"/>
    <property type="evidence" value="ECO:0007669"/>
    <property type="project" value="InterPro"/>
</dbReference>
<dbReference type="EMBL" id="QSOF01000005">
    <property type="protein sequence ID" value="RGI77940.1"/>
    <property type="molecule type" value="Genomic_DNA"/>
</dbReference>
<dbReference type="AlphaFoldDB" id="A0A374N4H9"/>
<evidence type="ECO:0000256" key="7">
    <source>
        <dbReference type="ARBA" id="ARBA00022824"/>
    </source>
</evidence>
<dbReference type="InterPro" id="IPR043538">
    <property type="entry name" value="XYLT"/>
</dbReference>
<accession>A0A374N4H9</accession>
<dbReference type="RefSeq" id="WP_117866171.1">
    <property type="nucleotide sequence ID" value="NZ_CALNHV010000005.1"/>
</dbReference>
<gene>
    <name evidence="17" type="ORF">DW729_05605</name>
    <name evidence="16" type="ORF">DWW14_03740</name>
    <name evidence="15" type="ORF">DXD90_04915</name>
</gene>
<evidence type="ECO:0000256" key="12">
    <source>
        <dbReference type="ARBA" id="ARBA00023157"/>
    </source>
</evidence>
<evidence type="ECO:0000256" key="8">
    <source>
        <dbReference type="ARBA" id="ARBA00022968"/>
    </source>
</evidence>
<dbReference type="EMBL" id="QSKL01000003">
    <property type="protein sequence ID" value="RHE60703.1"/>
    <property type="molecule type" value="Genomic_DNA"/>
</dbReference>
<evidence type="ECO:0000256" key="14">
    <source>
        <dbReference type="ARBA" id="ARBA00042865"/>
    </source>
</evidence>
<dbReference type="PANTHER" id="PTHR46025">
    <property type="entry name" value="XYLOSYLTRANSFERASE OXT"/>
    <property type="match status" value="1"/>
</dbReference>
<dbReference type="PANTHER" id="PTHR46025:SF3">
    <property type="entry name" value="XYLOSYLTRANSFERASE OXT"/>
    <property type="match status" value="1"/>
</dbReference>
<keyword evidence="6" id="KW-0479">Metal-binding</keyword>
<evidence type="ECO:0000256" key="1">
    <source>
        <dbReference type="ARBA" id="ARBA00004323"/>
    </source>
</evidence>
<evidence type="ECO:0000313" key="16">
    <source>
        <dbReference type="EMBL" id="RGV45188.1"/>
    </source>
</evidence>
<evidence type="ECO:0000256" key="11">
    <source>
        <dbReference type="ARBA" id="ARBA00023136"/>
    </source>
</evidence>
<evidence type="ECO:0000256" key="5">
    <source>
        <dbReference type="ARBA" id="ARBA00022692"/>
    </source>
</evidence>
<evidence type="ECO:0000256" key="4">
    <source>
        <dbReference type="ARBA" id="ARBA00022679"/>
    </source>
</evidence>
<evidence type="ECO:0000256" key="6">
    <source>
        <dbReference type="ARBA" id="ARBA00022723"/>
    </source>
</evidence>
<keyword evidence="4 15" id="KW-0808">Transferase</keyword>
<organism evidence="15 18">
    <name type="scientific">Bacteroides uniformis</name>
    <dbReference type="NCBI Taxonomy" id="820"/>
    <lineage>
        <taxon>Bacteria</taxon>
        <taxon>Pseudomonadati</taxon>
        <taxon>Bacteroidota</taxon>
        <taxon>Bacteroidia</taxon>
        <taxon>Bacteroidales</taxon>
        <taxon>Bacteroidaceae</taxon>
        <taxon>Bacteroides</taxon>
    </lineage>
</organism>
<sequence length="294" mass="35224">MKHAYLIVAHTDFKILERLLDLLDYPGNDIYVHIDKKVSYDIKYHPVYSKLFTVSNEHRIDVRWADCTIAWAEMELYKLAHNHGPYGYYHLMSGIDLPLKSQNFIHRFFEEHNGIEFYGLMQNAWRTKSKIMYYHLFTKHLRGFGWRSQIEGILNSILVKLQKILPIMRSHKEIPILVKGTTWSSLTEEAVSYILSKQDYIYKRFRYTFACDEIYKPILLINSPFVDKFYSKTDEYKGCLRKVDWQRGNPYIWQLKDYDELINSNMLFARKFSSEHWDLVEKISDYVNNNKNVV</sequence>
<keyword evidence="11" id="KW-0472">Membrane</keyword>
<protein>
    <recommendedName>
        <fullName evidence="14">Peptide O-xylosyltransferase</fullName>
    </recommendedName>
</protein>
<dbReference type="Pfam" id="PF02485">
    <property type="entry name" value="Branch"/>
    <property type="match status" value="1"/>
</dbReference>
<keyword evidence="5" id="KW-0812">Transmembrane</keyword>
<evidence type="ECO:0000256" key="9">
    <source>
        <dbReference type="ARBA" id="ARBA00022989"/>
    </source>
</evidence>
<evidence type="ECO:0000313" key="17">
    <source>
        <dbReference type="EMBL" id="RHE60703.1"/>
    </source>
</evidence>
<evidence type="ECO:0000313" key="19">
    <source>
        <dbReference type="Proteomes" id="UP000284640"/>
    </source>
</evidence>
<keyword evidence="13" id="KW-0325">Glycoprotein</keyword>
<evidence type="ECO:0000256" key="3">
    <source>
        <dbReference type="ARBA" id="ARBA00022676"/>
    </source>
</evidence>
<evidence type="ECO:0000313" key="15">
    <source>
        <dbReference type="EMBL" id="RGI77940.1"/>
    </source>
</evidence>
<dbReference type="GO" id="GO:0046872">
    <property type="term" value="F:metal ion binding"/>
    <property type="evidence" value="ECO:0007669"/>
    <property type="project" value="UniProtKB-KW"/>
</dbReference>